<dbReference type="GO" id="GO:0006400">
    <property type="term" value="P:tRNA modification"/>
    <property type="evidence" value="ECO:0007669"/>
    <property type="project" value="TreeGrafter"/>
</dbReference>
<protein>
    <recommendedName>
        <fullName evidence="3">tRNA pseudouridine(55) synthase</fullName>
        <ecNumber evidence="3">5.4.99.25</ecNumber>
    </recommendedName>
</protein>
<feature type="domain" description="Pseudouridine synthase II N-terminal" evidence="7">
    <location>
        <begin position="122"/>
        <end position="254"/>
    </location>
</feature>
<evidence type="ECO:0000256" key="1">
    <source>
        <dbReference type="ARBA" id="ARBA00001166"/>
    </source>
</evidence>
<dbReference type="OrthoDB" id="9995526at2759"/>
<feature type="compositionally biased region" description="Polar residues" evidence="6">
    <location>
        <begin position="311"/>
        <end position="322"/>
    </location>
</feature>
<evidence type="ECO:0000256" key="5">
    <source>
        <dbReference type="ARBA" id="ARBA00023235"/>
    </source>
</evidence>
<keyword evidence="9" id="KW-1185">Reference proteome</keyword>
<evidence type="ECO:0000256" key="3">
    <source>
        <dbReference type="ARBA" id="ARBA00012787"/>
    </source>
</evidence>
<evidence type="ECO:0000313" key="9">
    <source>
        <dbReference type="Proteomes" id="UP000306050"/>
    </source>
</evidence>
<comment type="catalytic activity">
    <reaction evidence="1">
        <text>a uridine in mRNA = a pseudouridine in mRNA</text>
        <dbReference type="Rhea" id="RHEA:56644"/>
        <dbReference type="Rhea" id="RHEA-COMP:14658"/>
        <dbReference type="Rhea" id="RHEA-COMP:14659"/>
        <dbReference type="ChEBI" id="CHEBI:65314"/>
        <dbReference type="ChEBI" id="CHEBI:65315"/>
    </reaction>
</comment>
<feature type="compositionally biased region" description="Basic residues" evidence="6">
    <location>
        <begin position="102"/>
        <end position="114"/>
    </location>
</feature>
<dbReference type="KEGG" id="sgra:EX895_005692"/>
<feature type="region of interest" description="Disordered" evidence="6">
    <location>
        <begin position="384"/>
        <end position="405"/>
    </location>
</feature>
<comment type="caution">
    <text evidence="8">The sequence shown here is derived from an EMBL/GenBank/DDBJ whole genome shotgun (WGS) entry which is preliminary data.</text>
</comment>
<dbReference type="GO" id="GO:0005634">
    <property type="term" value="C:nucleus"/>
    <property type="evidence" value="ECO:0007669"/>
    <property type="project" value="TreeGrafter"/>
</dbReference>
<dbReference type="EMBL" id="SRRM01000020">
    <property type="protein sequence ID" value="TKY85530.1"/>
    <property type="molecule type" value="Genomic_DNA"/>
</dbReference>
<sequence length="456" mass="48594">MSAQDSTATSSTDNQSQETVASSTMVAPAAVISASVGPIRNTARIVTASATASTSARPLSGIFGINKPSGPTSMSLLDDLKPLFATSPLFADADGNRPQNNQRKRGRFGGKGKGKWAGGAAGAPKLGQGGTLDPLADGVLVIGVGNGTKQLQKYLDCTKEYRSTGLLGSATTSYDSCDPILTRKPYDHVTPQKIADLLPKFTGTVSQIPPLYSAVRIDGKRLFEYARENLPLPRPIEPRKVTIHELRLVDWLEPSKHTFKEPDREVPPEDKALVGRVLDMAGRKEGQTDTFKEEQDDGSSNKEQDADAAASTPSWKRLPTSNGAAAVASSAESETVAAEGGADAGPPAFVLEMTVSSGTYVRSIVHDLAIAAGSAAHVQTLTRTRQGEWSIDTSSSAEGQDKEQTGVRGNCIDWKVFADAIADMQREKTDATFKSPRDSEGLREWERQLLKVIVPV</sequence>
<dbReference type="GO" id="GO:0160148">
    <property type="term" value="F:tRNA pseudouridine(55) synthase activity"/>
    <property type="evidence" value="ECO:0007669"/>
    <property type="project" value="UniProtKB-EC"/>
</dbReference>
<dbReference type="InterPro" id="IPR020103">
    <property type="entry name" value="PsdUridine_synth_cat_dom_sf"/>
</dbReference>
<dbReference type="Pfam" id="PF01509">
    <property type="entry name" value="TruB_N"/>
    <property type="match status" value="1"/>
</dbReference>
<feature type="region of interest" description="Disordered" evidence="6">
    <location>
        <begin position="282"/>
        <end position="329"/>
    </location>
</feature>
<dbReference type="RefSeq" id="XP_029737515.1">
    <property type="nucleotide sequence ID" value="XM_029886284.1"/>
</dbReference>
<dbReference type="Proteomes" id="UP000306050">
    <property type="component" value="Chromosome SGRAM_7"/>
</dbReference>
<dbReference type="GO" id="GO:1990481">
    <property type="term" value="P:mRNA pseudouridine synthesis"/>
    <property type="evidence" value="ECO:0007669"/>
    <property type="project" value="TreeGrafter"/>
</dbReference>
<evidence type="ECO:0000256" key="4">
    <source>
        <dbReference type="ARBA" id="ARBA00022694"/>
    </source>
</evidence>
<evidence type="ECO:0000256" key="2">
    <source>
        <dbReference type="ARBA" id="ARBA00008999"/>
    </source>
</evidence>
<feature type="region of interest" description="Disordered" evidence="6">
    <location>
        <begin position="1"/>
        <end position="25"/>
    </location>
</feature>
<evidence type="ECO:0000313" key="8">
    <source>
        <dbReference type="EMBL" id="TKY85530.1"/>
    </source>
</evidence>
<dbReference type="InterPro" id="IPR002501">
    <property type="entry name" value="PsdUridine_synth_N"/>
</dbReference>
<dbReference type="HAMAP" id="MF_01080">
    <property type="entry name" value="TruB_bact"/>
    <property type="match status" value="1"/>
</dbReference>
<accession>A0A4U7KMN1</accession>
<dbReference type="EC" id="5.4.99.25" evidence="3"/>
<dbReference type="InterPro" id="IPR014780">
    <property type="entry name" value="tRNA_psdUridine_synth_TruB"/>
</dbReference>
<proteinExistence type="inferred from homology"/>
<dbReference type="GO" id="GO:0003723">
    <property type="term" value="F:RNA binding"/>
    <property type="evidence" value="ECO:0007669"/>
    <property type="project" value="InterPro"/>
</dbReference>
<dbReference type="PANTHER" id="PTHR13767">
    <property type="entry name" value="TRNA-PSEUDOURIDINE SYNTHASE"/>
    <property type="match status" value="1"/>
</dbReference>
<feature type="compositionally biased region" description="Basic and acidic residues" evidence="6">
    <location>
        <begin position="282"/>
        <end position="305"/>
    </location>
</feature>
<dbReference type="Gene3D" id="3.30.2350.10">
    <property type="entry name" value="Pseudouridine synthase"/>
    <property type="match status" value="1"/>
</dbReference>
<evidence type="ECO:0000259" key="7">
    <source>
        <dbReference type="Pfam" id="PF01509"/>
    </source>
</evidence>
<dbReference type="SUPFAM" id="SSF55120">
    <property type="entry name" value="Pseudouridine synthase"/>
    <property type="match status" value="1"/>
</dbReference>
<feature type="compositionally biased region" description="Low complexity" evidence="6">
    <location>
        <begin position="1"/>
        <end position="17"/>
    </location>
</feature>
<name>A0A4U7KMN1_9BASI</name>
<gene>
    <name evidence="8" type="ORF">EX895_005692</name>
</gene>
<dbReference type="GeneID" id="40728587"/>
<keyword evidence="4" id="KW-0819">tRNA processing</keyword>
<keyword evidence="5" id="KW-0413">Isomerase</keyword>
<evidence type="ECO:0000256" key="6">
    <source>
        <dbReference type="SAM" id="MobiDB-lite"/>
    </source>
</evidence>
<dbReference type="AlphaFoldDB" id="A0A4U7KMN1"/>
<reference evidence="8 9" key="1">
    <citation type="submission" date="2019-05" db="EMBL/GenBank/DDBJ databases">
        <title>Sporisorium graminicola CBS 10092 draft sequencing and annotation.</title>
        <authorList>
            <person name="Solano-Gonzalez S."/>
            <person name="Caddick M.X."/>
            <person name="Darby A."/>
        </authorList>
    </citation>
    <scope>NUCLEOTIDE SEQUENCE [LARGE SCALE GENOMIC DNA]</scope>
    <source>
        <strain evidence="8 9">CBS 10092</strain>
    </source>
</reference>
<feature type="region of interest" description="Disordered" evidence="6">
    <location>
        <begin position="89"/>
        <end position="115"/>
    </location>
</feature>
<dbReference type="PANTHER" id="PTHR13767:SF2">
    <property type="entry name" value="PSEUDOURIDYLATE SYNTHASE TRUB1"/>
    <property type="match status" value="1"/>
</dbReference>
<comment type="similarity">
    <text evidence="2">Belongs to the pseudouridine synthase TruB family.</text>
</comment>
<organism evidence="8 9">
    <name type="scientific">Sporisorium graminicola</name>
    <dbReference type="NCBI Taxonomy" id="280036"/>
    <lineage>
        <taxon>Eukaryota</taxon>
        <taxon>Fungi</taxon>
        <taxon>Dikarya</taxon>
        <taxon>Basidiomycota</taxon>
        <taxon>Ustilaginomycotina</taxon>
        <taxon>Ustilaginomycetes</taxon>
        <taxon>Ustilaginales</taxon>
        <taxon>Ustilaginaceae</taxon>
        <taxon>Sporisorium</taxon>
    </lineage>
</organism>